<sequence>MLFNNNNLSNCKNQINVFNAFRKLWEQHVFWTRTFIISTASNLGDLELVTERLLRNPTDFAIVLKNFYSADKARTFEGLLKEHLLIAASLVNNTKNGNTEAAYEDRKKWHKNADEIALFLGEINPHWSPRQFRALLYEHLKMTEDEAVYRLNGKYASDIALFDSIETQALQMADFMAFGILNQFFLNPMNNSRQ</sequence>
<evidence type="ECO:0000313" key="2">
    <source>
        <dbReference type="Proteomes" id="UP000464314"/>
    </source>
</evidence>
<dbReference type="Proteomes" id="UP000464314">
    <property type="component" value="Chromosome"/>
</dbReference>
<accession>A0A6P1TN55</accession>
<proteinExistence type="predicted"/>
<keyword evidence="2" id="KW-1185">Reference proteome</keyword>
<name>A0A6P1TN55_9FIRM</name>
<dbReference type="KEGG" id="anr:Ana3638_14030"/>
<keyword evidence="1" id="KW-0808">Transferase</keyword>
<protein>
    <submittedName>
        <fullName evidence="1">Acetylglutamate kinase</fullName>
    </submittedName>
</protein>
<keyword evidence="1" id="KW-0418">Kinase</keyword>
<organism evidence="1 2">
    <name type="scientific">Anaerocolumna sedimenticola</name>
    <dbReference type="NCBI Taxonomy" id="2696063"/>
    <lineage>
        <taxon>Bacteria</taxon>
        <taxon>Bacillati</taxon>
        <taxon>Bacillota</taxon>
        <taxon>Clostridia</taxon>
        <taxon>Lachnospirales</taxon>
        <taxon>Lachnospiraceae</taxon>
        <taxon>Anaerocolumna</taxon>
    </lineage>
</organism>
<dbReference type="GO" id="GO:0016301">
    <property type="term" value="F:kinase activity"/>
    <property type="evidence" value="ECO:0007669"/>
    <property type="project" value="UniProtKB-KW"/>
</dbReference>
<dbReference type="EMBL" id="CP048000">
    <property type="protein sequence ID" value="QHQ61757.1"/>
    <property type="molecule type" value="Genomic_DNA"/>
</dbReference>
<reference evidence="1 2" key="1">
    <citation type="submission" date="2020-01" db="EMBL/GenBank/DDBJ databases">
        <title>Genome analysis of Anaerocolumna sp. CBA3638.</title>
        <authorList>
            <person name="Kim J."/>
            <person name="Roh S.W."/>
        </authorList>
    </citation>
    <scope>NUCLEOTIDE SEQUENCE [LARGE SCALE GENOMIC DNA]</scope>
    <source>
        <strain evidence="1 2">CBA3638</strain>
    </source>
</reference>
<dbReference type="AlphaFoldDB" id="A0A6P1TN55"/>
<dbReference type="RefSeq" id="WP_161838582.1">
    <property type="nucleotide sequence ID" value="NZ_CP048000.1"/>
</dbReference>
<evidence type="ECO:0000313" key="1">
    <source>
        <dbReference type="EMBL" id="QHQ61757.1"/>
    </source>
</evidence>
<gene>
    <name evidence="1" type="ORF">Ana3638_14030</name>
</gene>